<evidence type="ECO:0000313" key="2">
    <source>
        <dbReference type="EMBL" id="GBP86789.1"/>
    </source>
</evidence>
<proteinExistence type="predicted"/>
<accession>A0A4C1ZIQ2</accession>
<dbReference type="AlphaFoldDB" id="A0A4C1ZIQ2"/>
<protein>
    <submittedName>
        <fullName evidence="2">Uncharacterized protein</fullName>
    </submittedName>
</protein>
<evidence type="ECO:0000256" key="1">
    <source>
        <dbReference type="SAM" id="MobiDB-lite"/>
    </source>
</evidence>
<dbReference type="EMBL" id="BGZK01001816">
    <property type="protein sequence ID" value="GBP86789.1"/>
    <property type="molecule type" value="Genomic_DNA"/>
</dbReference>
<organism evidence="2 3">
    <name type="scientific">Eumeta variegata</name>
    <name type="common">Bagworm moth</name>
    <name type="synonym">Eumeta japonica</name>
    <dbReference type="NCBI Taxonomy" id="151549"/>
    <lineage>
        <taxon>Eukaryota</taxon>
        <taxon>Metazoa</taxon>
        <taxon>Ecdysozoa</taxon>
        <taxon>Arthropoda</taxon>
        <taxon>Hexapoda</taxon>
        <taxon>Insecta</taxon>
        <taxon>Pterygota</taxon>
        <taxon>Neoptera</taxon>
        <taxon>Endopterygota</taxon>
        <taxon>Lepidoptera</taxon>
        <taxon>Glossata</taxon>
        <taxon>Ditrysia</taxon>
        <taxon>Tineoidea</taxon>
        <taxon>Psychidae</taxon>
        <taxon>Oiketicinae</taxon>
        <taxon>Eumeta</taxon>
    </lineage>
</organism>
<reference evidence="2 3" key="1">
    <citation type="journal article" date="2019" name="Commun. Biol.">
        <title>The bagworm genome reveals a unique fibroin gene that provides high tensile strength.</title>
        <authorList>
            <person name="Kono N."/>
            <person name="Nakamura H."/>
            <person name="Ohtoshi R."/>
            <person name="Tomita M."/>
            <person name="Numata K."/>
            <person name="Arakawa K."/>
        </authorList>
    </citation>
    <scope>NUCLEOTIDE SEQUENCE [LARGE SCALE GENOMIC DNA]</scope>
</reference>
<evidence type="ECO:0000313" key="3">
    <source>
        <dbReference type="Proteomes" id="UP000299102"/>
    </source>
</evidence>
<comment type="caution">
    <text evidence="2">The sequence shown here is derived from an EMBL/GenBank/DDBJ whole genome shotgun (WGS) entry which is preliminary data.</text>
</comment>
<gene>
    <name evidence="2" type="ORF">EVAR_59235_1</name>
</gene>
<sequence length="75" mass="8050">MPKYWPSSRPAGTYCCPRTLHVGRLHTCRGALTARTAGGPRAGGGRPRPAWPDGLANAPSRTTCVANRAPYFKLD</sequence>
<dbReference type="Proteomes" id="UP000299102">
    <property type="component" value="Unassembled WGS sequence"/>
</dbReference>
<name>A0A4C1ZIQ2_EUMVA</name>
<keyword evidence="3" id="KW-1185">Reference proteome</keyword>
<feature type="region of interest" description="Disordered" evidence="1">
    <location>
        <begin position="34"/>
        <end position="57"/>
    </location>
</feature>